<evidence type="ECO:0000256" key="14">
    <source>
        <dbReference type="RuleBase" id="RU366068"/>
    </source>
</evidence>
<feature type="domain" description="ETF-QO/FixC ubiquinone-binding" evidence="16">
    <location>
        <begin position="207"/>
        <end position="300"/>
    </location>
</feature>
<dbReference type="SUPFAM" id="SSF54862">
    <property type="entry name" value="4Fe-4S ferredoxins"/>
    <property type="match status" value="1"/>
</dbReference>
<dbReference type="InterPro" id="IPR040156">
    <property type="entry name" value="ETF-QO"/>
</dbReference>
<dbReference type="OrthoDB" id="9766632at2"/>
<evidence type="ECO:0000256" key="2">
    <source>
        <dbReference type="ARBA" id="ARBA00002819"/>
    </source>
</evidence>
<protein>
    <recommendedName>
        <fullName evidence="14">Electron transfer flavoprotein-ubiquinone oxidoreductase</fullName>
        <shortName evidence="14">ETF-QO</shortName>
        <ecNumber evidence="14">1.5.5.1</ecNumber>
    </recommendedName>
</protein>
<organism evidence="17 18">
    <name type="scientific">Legionella massiliensis</name>
    <dbReference type="NCBI Taxonomy" id="1034943"/>
    <lineage>
        <taxon>Bacteria</taxon>
        <taxon>Pseudomonadati</taxon>
        <taxon>Pseudomonadota</taxon>
        <taxon>Gammaproteobacteria</taxon>
        <taxon>Legionellales</taxon>
        <taxon>Legionellaceae</taxon>
        <taxon>Legionella</taxon>
    </lineage>
</organism>
<keyword evidence="12 14" id="KW-0830">Ubiquinone</keyword>
<evidence type="ECO:0000313" key="18">
    <source>
        <dbReference type="Proteomes" id="UP000044071"/>
    </source>
</evidence>
<proteinExistence type="predicted"/>
<keyword evidence="8 14" id="KW-0249">Electron transport</keyword>
<comment type="catalytic activity">
    <reaction evidence="13 14">
        <text>a ubiquinone + reduced [electron-transfer flavoprotein] = a ubiquinol + oxidized [electron-transfer flavoprotein] + H(+)</text>
        <dbReference type="Rhea" id="RHEA:24052"/>
        <dbReference type="Rhea" id="RHEA-COMP:9565"/>
        <dbReference type="Rhea" id="RHEA-COMP:9566"/>
        <dbReference type="Rhea" id="RHEA-COMP:10685"/>
        <dbReference type="Rhea" id="RHEA-COMP:10686"/>
        <dbReference type="ChEBI" id="CHEBI:15378"/>
        <dbReference type="ChEBI" id="CHEBI:16389"/>
        <dbReference type="ChEBI" id="CHEBI:17976"/>
        <dbReference type="ChEBI" id="CHEBI:57692"/>
        <dbReference type="ChEBI" id="CHEBI:58307"/>
        <dbReference type="EC" id="1.5.5.1"/>
    </reaction>
</comment>
<keyword evidence="9 14" id="KW-0560">Oxidoreductase</keyword>
<dbReference type="FunFam" id="3.30.70.20:FF:000012">
    <property type="entry name" value="Electron transfer flavoprotein-ubiquinone oxidoreductase, mitochondrial"/>
    <property type="match status" value="1"/>
</dbReference>
<dbReference type="GO" id="GO:0004174">
    <property type="term" value="F:electron-transferring-flavoprotein dehydrogenase activity"/>
    <property type="evidence" value="ECO:0007669"/>
    <property type="project" value="UniProtKB-UniRule"/>
</dbReference>
<dbReference type="RefSeq" id="WP_043874699.1">
    <property type="nucleotide sequence ID" value="NZ_CCVW01000003.1"/>
</dbReference>
<dbReference type="AlphaFoldDB" id="A0A078KUM9"/>
<comment type="cofactor">
    <cofactor evidence="14">
        <name>[4Fe-4S] cluster</name>
        <dbReference type="ChEBI" id="CHEBI:49883"/>
    </cofactor>
    <text evidence="14">Binds 1 [4Fe-4S] cluster.</text>
</comment>
<comment type="cofactor">
    <cofactor evidence="1 14">
        <name>FAD</name>
        <dbReference type="ChEBI" id="CHEBI:57692"/>
    </cofactor>
</comment>
<dbReference type="STRING" id="1034943.BN59_02473"/>
<dbReference type="Proteomes" id="UP000044071">
    <property type="component" value="Unassembled WGS sequence"/>
</dbReference>
<dbReference type="SUPFAM" id="SSF51905">
    <property type="entry name" value="FAD/NAD(P)-binding domain"/>
    <property type="match status" value="1"/>
</dbReference>
<dbReference type="Gene3D" id="3.30.9.90">
    <property type="match status" value="1"/>
</dbReference>
<evidence type="ECO:0000256" key="1">
    <source>
        <dbReference type="ARBA" id="ARBA00001974"/>
    </source>
</evidence>
<dbReference type="Gene3D" id="3.50.50.60">
    <property type="entry name" value="FAD/NAD(P)-binding domain"/>
    <property type="match status" value="1"/>
</dbReference>
<dbReference type="InterPro" id="IPR049398">
    <property type="entry name" value="ETF-QO/FixC_UQ-bd"/>
</dbReference>
<evidence type="ECO:0000256" key="11">
    <source>
        <dbReference type="ARBA" id="ARBA00023014"/>
    </source>
</evidence>
<dbReference type="GO" id="GO:0051539">
    <property type="term" value="F:4 iron, 4 sulfur cluster binding"/>
    <property type="evidence" value="ECO:0007669"/>
    <property type="project" value="UniProtKB-UniRule"/>
</dbReference>
<dbReference type="GO" id="GO:0046872">
    <property type="term" value="F:metal ion binding"/>
    <property type="evidence" value="ECO:0007669"/>
    <property type="project" value="UniProtKB-KW"/>
</dbReference>
<keyword evidence="10 14" id="KW-0408">Iron</keyword>
<dbReference type="SUPFAM" id="SSF54373">
    <property type="entry name" value="FAD-linked reductases, C-terminal domain"/>
    <property type="match status" value="1"/>
</dbReference>
<keyword evidence="4" id="KW-0004">4Fe-4S</keyword>
<evidence type="ECO:0000256" key="6">
    <source>
        <dbReference type="ARBA" id="ARBA00022723"/>
    </source>
</evidence>
<dbReference type="PANTHER" id="PTHR10617">
    <property type="entry name" value="ELECTRON TRANSFER FLAVOPROTEIN-UBIQUINONE OXIDOREDUCTASE"/>
    <property type="match status" value="1"/>
</dbReference>
<dbReference type="InterPro" id="IPR007859">
    <property type="entry name" value="ETF-QO/FixX_C"/>
</dbReference>
<dbReference type="PANTHER" id="PTHR10617:SF107">
    <property type="entry name" value="ELECTRON TRANSFER FLAVOPROTEIN-UBIQUINONE OXIDOREDUCTASE, MITOCHONDRIAL"/>
    <property type="match status" value="1"/>
</dbReference>
<evidence type="ECO:0000256" key="3">
    <source>
        <dbReference type="ARBA" id="ARBA00022448"/>
    </source>
</evidence>
<gene>
    <name evidence="17" type="ORF">BN59_02473</name>
</gene>
<keyword evidence="11 14" id="KW-0411">Iron-sulfur</keyword>
<dbReference type="EMBL" id="CCSB01000003">
    <property type="protein sequence ID" value="CDZ78165.1"/>
    <property type="molecule type" value="Genomic_DNA"/>
</dbReference>
<evidence type="ECO:0000256" key="8">
    <source>
        <dbReference type="ARBA" id="ARBA00022982"/>
    </source>
</evidence>
<reference evidence="17 18" key="1">
    <citation type="submission" date="2014-06" db="EMBL/GenBank/DDBJ databases">
        <authorList>
            <person name="Urmite Genomes Urmite Genomes"/>
        </authorList>
    </citation>
    <scope>NUCLEOTIDE SEQUENCE [LARGE SCALE GENOMIC DNA]</scope>
</reference>
<dbReference type="InterPro" id="IPR036188">
    <property type="entry name" value="FAD/NAD-bd_sf"/>
</dbReference>
<feature type="domain" description="ETF-QO/FixX C-terminal" evidence="15">
    <location>
        <begin position="439"/>
        <end position="540"/>
    </location>
</feature>
<dbReference type="eggNOG" id="COG2440">
    <property type="taxonomic scope" value="Bacteria"/>
</dbReference>
<evidence type="ECO:0000259" key="15">
    <source>
        <dbReference type="Pfam" id="PF05187"/>
    </source>
</evidence>
<dbReference type="Pfam" id="PF01946">
    <property type="entry name" value="Thi4"/>
    <property type="match status" value="1"/>
</dbReference>
<evidence type="ECO:0000259" key="16">
    <source>
        <dbReference type="Pfam" id="PF21162"/>
    </source>
</evidence>
<evidence type="ECO:0000256" key="12">
    <source>
        <dbReference type="ARBA" id="ARBA00023075"/>
    </source>
</evidence>
<comment type="function">
    <text evidence="2 14">Accepts electrons from ETF and reduces ubiquinone.</text>
</comment>
<keyword evidence="6 14" id="KW-0479">Metal-binding</keyword>
<evidence type="ECO:0000256" key="7">
    <source>
        <dbReference type="ARBA" id="ARBA00022827"/>
    </source>
</evidence>
<dbReference type="eggNOG" id="COG0644">
    <property type="taxonomic scope" value="Bacteria"/>
</dbReference>
<evidence type="ECO:0000256" key="4">
    <source>
        <dbReference type="ARBA" id="ARBA00022485"/>
    </source>
</evidence>
<evidence type="ECO:0000256" key="13">
    <source>
        <dbReference type="ARBA" id="ARBA00052682"/>
    </source>
</evidence>
<dbReference type="Pfam" id="PF05187">
    <property type="entry name" value="Fer4_ETF_QO"/>
    <property type="match status" value="1"/>
</dbReference>
<evidence type="ECO:0000256" key="5">
    <source>
        <dbReference type="ARBA" id="ARBA00022630"/>
    </source>
</evidence>
<evidence type="ECO:0000256" key="9">
    <source>
        <dbReference type="ARBA" id="ARBA00023002"/>
    </source>
</evidence>
<keyword evidence="3 14" id="KW-0813">Transport</keyword>
<evidence type="ECO:0000256" key="10">
    <source>
        <dbReference type="ARBA" id="ARBA00023004"/>
    </source>
</evidence>
<accession>A0A078KUM9</accession>
<dbReference type="Pfam" id="PF21162">
    <property type="entry name" value="ETFQO_UQ-bd"/>
    <property type="match status" value="1"/>
</dbReference>
<dbReference type="EC" id="1.5.5.1" evidence="14"/>
<dbReference type="PRINTS" id="PR00469">
    <property type="entry name" value="PNDRDTASEII"/>
</dbReference>
<keyword evidence="18" id="KW-1185">Reference proteome</keyword>
<keyword evidence="7 14" id="KW-0274">FAD</keyword>
<evidence type="ECO:0000313" key="17">
    <source>
        <dbReference type="EMBL" id="CDZ78165.1"/>
    </source>
</evidence>
<keyword evidence="5 14" id="KW-0285">Flavoprotein</keyword>
<sequence>MQHETMEYDVVIVGAGPAGLSAAIKLKQLAAKENKELTVCILEKGAQVGSHILSGAVLEPRSLQELLPDNWQEAPLNTAVNKDLFYFLTSKHAIRLPTPKPMRNHGNYIISLGELCRFLATEAEKLGCEIYPGFAAAEVLYNDQDQVIGVATGEVGIDKKGQQTPNYQAGMHLLAKQTLFAEGCRGQLSQTLMQHYNLRDKAQPQTYGLGIKEIWQVSPEKHQPGKVVHTIGWPLNKATYGGSFIYHLSNNRVALGFVVGLDYKNPWLSPFGEFQRFKTHPLVSDLLKGAERISYGARALNEGGWQSIPKLSFPGGILIGDAAGFLNVPKIKGIHAAMKTGMLAAEACFEFLIQDQQADAELKTYPEKFQNSWLAKELYQVRNIRPGFRYGLWVGLANAAFETYISRGKAPWTMKNHADFSSLRPANSSKKINYPKPDGVLTFDKLSSVYLSNTYHEENQPSHLKLRNPLLAIRVNYQLYASPETRYCPAGVYEIIEEEGKEPRLQINAQNCIHCKTCDIKDPRQNIVWQAPEGSGGPNYIDM</sequence>
<dbReference type="Gene3D" id="3.30.70.20">
    <property type="match status" value="1"/>
</dbReference>
<name>A0A078KUM9_9GAMM</name>